<evidence type="ECO:0000313" key="3">
    <source>
        <dbReference type="Proteomes" id="UP001564626"/>
    </source>
</evidence>
<feature type="region of interest" description="Disordered" evidence="1">
    <location>
        <begin position="314"/>
        <end position="348"/>
    </location>
</feature>
<accession>A0ABV4CQY4</accession>
<evidence type="ECO:0008006" key="4">
    <source>
        <dbReference type="Google" id="ProtNLM"/>
    </source>
</evidence>
<dbReference type="EMBL" id="JBGEHV010000101">
    <property type="protein sequence ID" value="MEY8043501.1"/>
    <property type="molecule type" value="Genomic_DNA"/>
</dbReference>
<keyword evidence="3" id="KW-1185">Reference proteome</keyword>
<protein>
    <recommendedName>
        <fullName evidence="4">Guanylate cyclase domain-containing protein</fullName>
    </recommendedName>
</protein>
<feature type="region of interest" description="Disordered" evidence="1">
    <location>
        <begin position="260"/>
        <end position="286"/>
    </location>
</feature>
<proteinExistence type="predicted"/>
<gene>
    <name evidence="2" type="ORF">AB8O55_29180</name>
</gene>
<comment type="caution">
    <text evidence="2">The sequence shown here is derived from an EMBL/GenBank/DDBJ whole genome shotgun (WGS) entry which is preliminary data.</text>
</comment>
<feature type="region of interest" description="Disordered" evidence="1">
    <location>
        <begin position="1"/>
        <end position="34"/>
    </location>
</feature>
<name>A0ABV4CQY4_9PSEU</name>
<dbReference type="RefSeq" id="WP_369775715.1">
    <property type="nucleotide sequence ID" value="NZ_JBGEHV010000101.1"/>
</dbReference>
<reference evidence="2 3" key="1">
    <citation type="submission" date="2024-08" db="EMBL/GenBank/DDBJ databases">
        <title>Genome mining of Saccharopolyspora cebuensis PGLac3 from Nigerian medicinal plant.</title>
        <authorList>
            <person name="Ezeobiora C.E."/>
            <person name="Igbokwe N.H."/>
            <person name="Amin D.H."/>
            <person name="Mendie U.E."/>
        </authorList>
    </citation>
    <scope>NUCLEOTIDE SEQUENCE [LARGE SCALE GENOMIC DNA]</scope>
    <source>
        <strain evidence="2 3">PGLac3</strain>
    </source>
</reference>
<dbReference type="Proteomes" id="UP001564626">
    <property type="component" value="Unassembled WGS sequence"/>
</dbReference>
<feature type="compositionally biased region" description="Basic and acidic residues" evidence="1">
    <location>
        <begin position="1"/>
        <end position="12"/>
    </location>
</feature>
<evidence type="ECO:0000256" key="1">
    <source>
        <dbReference type="SAM" id="MobiDB-lite"/>
    </source>
</evidence>
<organism evidence="2 3">
    <name type="scientific">Saccharopolyspora cebuensis</name>
    <dbReference type="NCBI Taxonomy" id="418759"/>
    <lineage>
        <taxon>Bacteria</taxon>
        <taxon>Bacillati</taxon>
        <taxon>Actinomycetota</taxon>
        <taxon>Actinomycetes</taxon>
        <taxon>Pseudonocardiales</taxon>
        <taxon>Pseudonocardiaceae</taxon>
        <taxon>Saccharopolyspora</taxon>
    </lineage>
</organism>
<sequence>MCPLLDRTERRTRAASVGVTPSTDGGEPVDWELPDNNGALGEYSGILAVDVHGFSKHNDVQQNTIAALLPTVLQQAADRASLDELWNGRRFRAPRGDGYFLGFRPDLAGAVVDRYFDALQSELRRRSGEFRASGVELRLRASLHLGPLQSFDELVTDSPVGGDMVTTSRMVDADAVRALLDRSAPDVTFVASVVSSTVMDAVIAAGLSSRRPTEFVEAPLHVEAKNYTATGYLRVPAPSGELLTAGLLVDRPGATAEAQAASVSNRSDGDGETIVQSRDVNGSIRDRSTDVHGRVAVNGRHNVTAGRDVIDQSSGKQEFSGTFRTAGDSNYGASSGRRIGVNGDETGR</sequence>
<evidence type="ECO:0000313" key="2">
    <source>
        <dbReference type="EMBL" id="MEY8043501.1"/>
    </source>
</evidence>
<feature type="compositionally biased region" description="Polar residues" evidence="1">
    <location>
        <begin position="314"/>
        <end position="333"/>
    </location>
</feature>